<dbReference type="EMBL" id="JAEMNV010000017">
    <property type="protein sequence ID" value="MBJ8342898.1"/>
    <property type="molecule type" value="Genomic_DNA"/>
</dbReference>
<dbReference type="InterPro" id="IPR058593">
    <property type="entry name" value="ARB_07466-like_C"/>
</dbReference>
<comment type="caution">
    <text evidence="4">The sequence shown here is derived from an EMBL/GenBank/DDBJ whole genome shotgun (WGS) entry which is preliminary data.</text>
</comment>
<dbReference type="Proteomes" id="UP000655868">
    <property type="component" value="Unassembled WGS sequence"/>
</dbReference>
<evidence type="ECO:0000313" key="4">
    <source>
        <dbReference type="EMBL" id="MBJ8342898.1"/>
    </source>
</evidence>
<feature type="domain" description="ARB-07466-like C-terminal" evidence="3">
    <location>
        <begin position="220"/>
        <end position="324"/>
    </location>
</feature>
<dbReference type="InterPro" id="IPR016047">
    <property type="entry name" value="M23ase_b-sheet_dom"/>
</dbReference>
<dbReference type="Pfam" id="PF26571">
    <property type="entry name" value="VldE"/>
    <property type="match status" value="1"/>
</dbReference>
<evidence type="ECO:0000259" key="3">
    <source>
        <dbReference type="Pfam" id="PF26571"/>
    </source>
</evidence>
<dbReference type="SUPFAM" id="SSF51261">
    <property type="entry name" value="Duplicated hybrid motif"/>
    <property type="match status" value="1"/>
</dbReference>
<dbReference type="Pfam" id="PF01551">
    <property type="entry name" value="Peptidase_M23"/>
    <property type="match status" value="1"/>
</dbReference>
<reference evidence="4" key="1">
    <citation type="submission" date="2020-12" db="EMBL/GenBank/DDBJ databases">
        <title>Antrihabitans popcorni sp. nov. and Antrihabitans auranticaus sp. nov., isolated from a larva cave.</title>
        <authorList>
            <person name="Lee S.D."/>
            <person name="Kim I.S."/>
        </authorList>
    </citation>
    <scope>NUCLEOTIDE SEQUENCE</scope>
    <source>
        <strain evidence="4">YC3-6</strain>
    </source>
</reference>
<keyword evidence="5" id="KW-1185">Reference proteome</keyword>
<name>A0A934NWL2_9NOCA</name>
<dbReference type="AlphaFoldDB" id="A0A934NWL2"/>
<dbReference type="CDD" id="cd12797">
    <property type="entry name" value="M23_peptidase"/>
    <property type="match status" value="1"/>
</dbReference>
<dbReference type="Gene3D" id="1.10.530.10">
    <property type="match status" value="1"/>
</dbReference>
<dbReference type="PANTHER" id="PTHR21666:SF270">
    <property type="entry name" value="MUREIN HYDROLASE ACTIVATOR ENVC"/>
    <property type="match status" value="1"/>
</dbReference>
<evidence type="ECO:0000259" key="2">
    <source>
        <dbReference type="Pfam" id="PF01551"/>
    </source>
</evidence>
<dbReference type="InterPro" id="IPR023346">
    <property type="entry name" value="Lysozyme-like_dom_sf"/>
</dbReference>
<dbReference type="Gene3D" id="2.70.70.10">
    <property type="entry name" value="Glucose Permease (Domain IIA)"/>
    <property type="match status" value="1"/>
</dbReference>
<evidence type="ECO:0000313" key="5">
    <source>
        <dbReference type="Proteomes" id="UP000655868"/>
    </source>
</evidence>
<organism evidence="4 5">
    <name type="scientific">Antrihabitans stalagmiti</name>
    <dbReference type="NCBI Taxonomy" id="2799499"/>
    <lineage>
        <taxon>Bacteria</taxon>
        <taxon>Bacillati</taxon>
        <taxon>Actinomycetota</taxon>
        <taxon>Actinomycetes</taxon>
        <taxon>Mycobacteriales</taxon>
        <taxon>Nocardiaceae</taxon>
        <taxon>Antrihabitans</taxon>
    </lineage>
</organism>
<feature type="region of interest" description="Disordered" evidence="1">
    <location>
        <begin position="166"/>
        <end position="196"/>
    </location>
</feature>
<proteinExistence type="predicted"/>
<dbReference type="PANTHER" id="PTHR21666">
    <property type="entry name" value="PEPTIDASE-RELATED"/>
    <property type="match status" value="1"/>
</dbReference>
<gene>
    <name evidence="4" type="ORF">JGU71_28810</name>
</gene>
<accession>A0A934NWL2</accession>
<protein>
    <submittedName>
        <fullName evidence="4">M23 family metallopeptidase</fullName>
    </submittedName>
</protein>
<sequence length="540" mass="56120">MTFIVGLVVAFVMIFSDPGDDDTACNPTLNPGQTVAPPPGGPGVKVKPMAEGTYRLSSPFGPRGGGMHKGVDFGSTAGAAIYAAADGVVSAAGSASGFGQWIVIDHNIDGAVWSTVYGHMFPEGVLVKAGDTVSAGQHIADVGYNGEVDPPGPGGAHLHFETWSGGHDSGTAVDPQPWIDAGSEPTSRGSAPPVPGPAAPPVLAAATGELPPLPAALGSEEHWQVDTIRLARAIAANFPEITTIGGWRPVDAYDDHPSGRAADIMIPDYNSGSGKALGDRVAEYVMANKDAFHVEYLIWRQTYRPATGESNTMEDRGSDTQNHFDHVHVTTVGGGHPSESTVYGSAPFLAGAPLQPPVCTDPARGPHGVDNLDPASVPADFVPWLRRAGTLCPQISPSLLAAQIQQEGSFQQHGYNSSGASGYTQFIDATWAAYGFPVDDNGAPTGPAGSGDRNRIGDAVMAQGHYMCDIAAKVDGWIAEGKVQAPNGPKELYLAGYNAGEYAVLNSGGFPTGASDYVNQTRPYADTILANEVRYATTFN</sequence>
<dbReference type="InterPro" id="IPR050570">
    <property type="entry name" value="Cell_wall_metabolism_enzyme"/>
</dbReference>
<dbReference type="GO" id="GO:0004222">
    <property type="term" value="F:metalloendopeptidase activity"/>
    <property type="evidence" value="ECO:0007669"/>
    <property type="project" value="TreeGrafter"/>
</dbReference>
<dbReference type="SUPFAM" id="SSF53955">
    <property type="entry name" value="Lysozyme-like"/>
    <property type="match status" value="1"/>
</dbReference>
<dbReference type="InterPro" id="IPR011055">
    <property type="entry name" value="Dup_hybrid_motif"/>
</dbReference>
<feature type="domain" description="M23ase beta-sheet core" evidence="2">
    <location>
        <begin position="67"/>
        <end position="174"/>
    </location>
</feature>
<evidence type="ECO:0000256" key="1">
    <source>
        <dbReference type="SAM" id="MobiDB-lite"/>
    </source>
</evidence>